<comment type="caution">
    <text evidence="2">The sequence shown here is derived from an EMBL/GenBank/DDBJ whole genome shotgun (WGS) entry which is preliminary data.</text>
</comment>
<evidence type="ECO:0000313" key="2">
    <source>
        <dbReference type="EMBL" id="EPC35666.1"/>
    </source>
</evidence>
<feature type="transmembrane region" description="Helical" evidence="1">
    <location>
        <begin position="223"/>
        <end position="244"/>
    </location>
</feature>
<feature type="transmembrane region" description="Helical" evidence="1">
    <location>
        <begin position="103"/>
        <end position="121"/>
    </location>
</feature>
<keyword evidence="1" id="KW-1133">Transmembrane helix</keyword>
<feature type="transmembrane region" description="Helical" evidence="1">
    <location>
        <begin position="179"/>
        <end position="203"/>
    </location>
</feature>
<gene>
    <name evidence="2" type="ORF">Lpp225_2838</name>
</gene>
<feature type="transmembrane region" description="Helical" evidence="1">
    <location>
        <begin position="309"/>
        <end position="325"/>
    </location>
</feature>
<feature type="transmembrane region" description="Helical" evidence="1">
    <location>
        <begin position="6"/>
        <end position="25"/>
    </location>
</feature>
<protein>
    <recommendedName>
        <fullName evidence="4">EpsG family protein</fullName>
    </recommendedName>
</protein>
<evidence type="ECO:0008006" key="4">
    <source>
        <dbReference type="Google" id="ProtNLM"/>
    </source>
</evidence>
<dbReference type="Proteomes" id="UP000014270">
    <property type="component" value="Unassembled WGS sequence"/>
</dbReference>
<keyword evidence="1" id="KW-0812">Transmembrane</keyword>
<feature type="transmembrane region" description="Helical" evidence="1">
    <location>
        <begin position="32"/>
        <end position="49"/>
    </location>
</feature>
<feature type="transmembrane region" description="Helical" evidence="1">
    <location>
        <begin position="357"/>
        <end position="379"/>
    </location>
</feature>
<organism evidence="2 3">
    <name type="scientific">Lacticaseibacillus paracasei subsp. paracasei Lpp225</name>
    <dbReference type="NCBI Taxonomy" id="1256225"/>
    <lineage>
        <taxon>Bacteria</taxon>
        <taxon>Bacillati</taxon>
        <taxon>Bacillota</taxon>
        <taxon>Bacilli</taxon>
        <taxon>Lactobacillales</taxon>
        <taxon>Lactobacillaceae</taxon>
        <taxon>Lacticaseibacillus</taxon>
    </lineage>
</organism>
<dbReference type="EMBL" id="ANMM01000032">
    <property type="protein sequence ID" value="EPC35666.1"/>
    <property type="molecule type" value="Genomic_DNA"/>
</dbReference>
<sequence length="404" mass="46307">MLLLSISLICISPLIVVIPAIRWLIVSKRRVLSTLPTALIMGLMGFFYVPSIHTDLTRYFNQLNWIRNFDSFGDYFSHLGASDKILLGQDAMFYSVSRQPQNGILPFLVVVIVAWIGLYVIKDLAQRRQFTWQFTSFLFIAFVMLMPWGTVITNIRYITGVAIFILAAYLDLYRGNKSLLVWLLYLLACTMHLTVVALLAARFLLVLLKRVNTPQEKRYHNAAIIAIVIVLAVLSQTGSFMALVHKGFFYLQGGADGSDVQKWFAQADASVGRSLGKLIERFFILSQCIFILPAIKTTYTRGKQRENQVLLFSGLMLFTTLLLTFMPGTTWVRFALVADFCMVFVIVGEQDYLDNRLLVMINQTAWLGMLLWSVVWQVYQYAGSEVMTRSDYFNIFYPIRWFLQ</sequence>
<accession>S2NLB7</accession>
<feature type="transmembrane region" description="Helical" evidence="1">
    <location>
        <begin position="130"/>
        <end position="149"/>
    </location>
</feature>
<evidence type="ECO:0000313" key="3">
    <source>
        <dbReference type="Proteomes" id="UP000014270"/>
    </source>
</evidence>
<dbReference type="AlphaFoldDB" id="S2NLB7"/>
<feature type="transmembrane region" description="Helical" evidence="1">
    <location>
        <begin position="155"/>
        <end position="172"/>
    </location>
</feature>
<proteinExistence type="predicted"/>
<dbReference type="PATRIC" id="fig|1256225.3.peg.2935"/>
<name>S2NLB7_LACPA</name>
<keyword evidence="1" id="KW-0472">Membrane</keyword>
<evidence type="ECO:0000256" key="1">
    <source>
        <dbReference type="SAM" id="Phobius"/>
    </source>
</evidence>
<reference evidence="2 3" key="1">
    <citation type="journal article" date="2013" name="PLoS ONE">
        <title>Lactobacillus paracasei comparative genomics: towards species pan-genome definition and exploitation of diversity.</title>
        <authorList>
            <person name="Smokvina T."/>
            <person name="Wels M."/>
            <person name="Polka J."/>
            <person name="Chervaux C."/>
            <person name="Brisse S."/>
            <person name="Boekhorst J."/>
            <person name="van Hylckama Vlieg J.E."/>
            <person name="Siezen R.J."/>
        </authorList>
    </citation>
    <scope>NUCLEOTIDE SEQUENCE [LARGE SCALE GENOMIC DNA]</scope>
    <source>
        <strain evidence="2 3">Lpp225</strain>
    </source>
</reference>